<feature type="transmembrane region" description="Helical" evidence="1">
    <location>
        <begin position="48"/>
        <end position="72"/>
    </location>
</feature>
<feature type="transmembrane region" description="Helical" evidence="1">
    <location>
        <begin position="79"/>
        <end position="104"/>
    </location>
</feature>
<dbReference type="EMBL" id="OUUW01000001">
    <property type="protein sequence ID" value="SPP74396.1"/>
    <property type="molecule type" value="Genomic_DNA"/>
</dbReference>
<accession>A0A3B0JM92</accession>
<keyword evidence="3" id="KW-1185">Reference proteome</keyword>
<sequence length="153" mass="17451">MLLRTCCGCCSLRYGCFMVAIYTALTYMLQLVALLMYGFIEEYAESQIFYFLLSVPCAIGVAVSIVLFVGALKKKKILLFPWLITFGVISIVFILALIGSFIAGYTQDDVEDNQVGSDFIRRPFIQAFNLLVHLYAYLVVFSHYFELRNENIF</sequence>
<protein>
    <submittedName>
        <fullName evidence="2">Uncharacterized protein</fullName>
    </submittedName>
</protein>
<dbReference type="Proteomes" id="UP000268350">
    <property type="component" value="Unassembled WGS sequence"/>
</dbReference>
<feature type="transmembrane region" description="Helical" evidence="1">
    <location>
        <begin position="12"/>
        <end position="36"/>
    </location>
</feature>
<keyword evidence="1" id="KW-0472">Membrane</keyword>
<keyword evidence="1" id="KW-1133">Transmembrane helix</keyword>
<dbReference type="AlphaFoldDB" id="A0A3B0JM92"/>
<dbReference type="PANTHER" id="PTHR36694:SF11">
    <property type="entry name" value="LP21121P-RELATED"/>
    <property type="match status" value="1"/>
</dbReference>
<proteinExistence type="predicted"/>
<keyword evidence="1" id="KW-0812">Transmembrane</keyword>
<evidence type="ECO:0000313" key="3">
    <source>
        <dbReference type="Proteomes" id="UP000268350"/>
    </source>
</evidence>
<feature type="transmembrane region" description="Helical" evidence="1">
    <location>
        <begin position="124"/>
        <end position="145"/>
    </location>
</feature>
<dbReference type="OrthoDB" id="7864162at2759"/>
<gene>
    <name evidence="2" type="ORF">DGUA_6G002026</name>
</gene>
<name>A0A3B0JM92_DROGU</name>
<dbReference type="InterPro" id="IPR031720">
    <property type="entry name" value="DUF4728"/>
</dbReference>
<reference evidence="3" key="1">
    <citation type="submission" date="2018-01" db="EMBL/GenBank/DDBJ databases">
        <authorList>
            <person name="Alioto T."/>
            <person name="Alioto T."/>
        </authorList>
    </citation>
    <scope>NUCLEOTIDE SEQUENCE [LARGE SCALE GENOMIC DNA]</scope>
</reference>
<evidence type="ECO:0000313" key="2">
    <source>
        <dbReference type="EMBL" id="SPP74396.1"/>
    </source>
</evidence>
<dbReference type="PANTHER" id="PTHR36694">
    <property type="entry name" value="PASIFLORA 1, ISOFORM A-RELATED"/>
    <property type="match status" value="1"/>
</dbReference>
<evidence type="ECO:0000256" key="1">
    <source>
        <dbReference type="SAM" id="Phobius"/>
    </source>
</evidence>
<dbReference type="OMA" id="FIAGYTQ"/>
<organism evidence="2 3">
    <name type="scientific">Drosophila guanche</name>
    <name type="common">Fruit fly</name>
    <dbReference type="NCBI Taxonomy" id="7266"/>
    <lineage>
        <taxon>Eukaryota</taxon>
        <taxon>Metazoa</taxon>
        <taxon>Ecdysozoa</taxon>
        <taxon>Arthropoda</taxon>
        <taxon>Hexapoda</taxon>
        <taxon>Insecta</taxon>
        <taxon>Pterygota</taxon>
        <taxon>Neoptera</taxon>
        <taxon>Endopterygota</taxon>
        <taxon>Diptera</taxon>
        <taxon>Brachycera</taxon>
        <taxon>Muscomorpha</taxon>
        <taxon>Ephydroidea</taxon>
        <taxon>Drosophilidae</taxon>
        <taxon>Drosophila</taxon>
        <taxon>Sophophora</taxon>
    </lineage>
</organism>
<dbReference type="Pfam" id="PF15860">
    <property type="entry name" value="DUF4728"/>
    <property type="match status" value="1"/>
</dbReference>